<dbReference type="RefSeq" id="WP_099475321.1">
    <property type="nucleotide sequence ID" value="NZ_CP041025.1"/>
</dbReference>
<dbReference type="SUPFAM" id="SSF56003">
    <property type="entry name" value="Molybdenum cofactor-binding domain"/>
    <property type="match status" value="2"/>
</dbReference>
<dbReference type="InterPro" id="IPR012368">
    <property type="entry name" value="OxRdtase_Mopterin-bd_su_IorB"/>
</dbReference>
<evidence type="ECO:0000313" key="2">
    <source>
        <dbReference type="EMBL" id="PHZ83428.1"/>
    </source>
</evidence>
<name>A0A2G4YM97_9PROT</name>
<evidence type="ECO:0000313" key="3">
    <source>
        <dbReference type="Proteomes" id="UP000229730"/>
    </source>
</evidence>
<organism evidence="2 3">
    <name type="scientific">Paremcibacter congregatus</name>
    <dbReference type="NCBI Taxonomy" id="2043170"/>
    <lineage>
        <taxon>Bacteria</taxon>
        <taxon>Pseudomonadati</taxon>
        <taxon>Pseudomonadota</taxon>
        <taxon>Alphaproteobacteria</taxon>
        <taxon>Emcibacterales</taxon>
        <taxon>Emcibacteraceae</taxon>
        <taxon>Paremcibacter</taxon>
    </lineage>
</organism>
<dbReference type="InterPro" id="IPR046867">
    <property type="entry name" value="AldOxase/xan_DH_MoCoBD2"/>
</dbReference>
<proteinExistence type="predicted"/>
<protein>
    <submittedName>
        <fullName evidence="2">Isoquinoline 1-oxidoreductase</fullName>
    </submittedName>
</protein>
<dbReference type="InterPro" id="IPR052516">
    <property type="entry name" value="N-heterocyclic_Hydroxylase"/>
</dbReference>
<dbReference type="InParanoid" id="A0A2G4YM97"/>
<dbReference type="OrthoDB" id="9767994at2"/>
<dbReference type="AlphaFoldDB" id="A0A2G4YM97"/>
<dbReference type="InterPro" id="IPR037165">
    <property type="entry name" value="AldOxase/xan_DH_Mopterin-bd_sf"/>
</dbReference>
<dbReference type="SMART" id="SM01008">
    <property type="entry name" value="Ald_Xan_dh_C"/>
    <property type="match status" value="1"/>
</dbReference>
<dbReference type="FunCoup" id="A0A2G4YM97">
    <property type="interactions" value="75"/>
</dbReference>
<sequence length="734" mass="79363">MTKVDMISSRRRFLQMSGAAGAFMIACPQALMAKGLDTILPPMLAGELGMFIRVEADNTVVLGAPIPDMGQGVFTAVPMIIADEFDADWDTVRIEKLKPYVEKDKEGRMAEPAVRQSAGGSHGVRMVWTVMREAGAVARLMMKQAAAQKWKVDVASLTTAKSHVMHAASGRRIAYGDLIDLAISLDVPDVPPLKTPAEFTLIGHETGNYTAPDIVQGKPLYGYDMQVEGMKHAMIARCPYVDGSVTSYDASDALKIKGVREVVEMKRLPEDMSRQKNIAAGVAVVADTFWAAKKGRDALKITWDKGPKSDLSNESIEREFDRLLTENKTDVQYESGNVDQALATAAVRLDASYDNPYWAHMCMEPHSCVADVKGDKALIIAGHQGAAWAINPVAAVTGIDGENIDVRLARMGTGFGRKFTGDFVGEAALLSQRLGYPVKVSWTREDEVEQDFFNPKSRHRMQAGLDENGHPVAMHYTLATTAGGMATHNFPAHYIDNYKADRVRFKGLPTGAWRGPRHNVAGFAVQSFVDEMAHAAGKDPLAFRLSLLEGKGKTAFNDFGADSLDSDRIIGVLKLAAEKAGWGRKLPQGHGMGIANYFTFGGYAAFVVEVKVDKGALEIVRVTGAVDCGIAVNPLGIKAQMEGGALDGFSAALGQEVMIEEGRVVSNNLDSYQMARINQAPKRVDTYIVESAEAPTGLGEIALPAAIPALCNAIFAASGKRIRRFPIADQLKDI</sequence>
<dbReference type="Pfam" id="PF02738">
    <property type="entry name" value="MoCoBD_1"/>
    <property type="match status" value="1"/>
</dbReference>
<feature type="domain" description="Aldehyde oxidase/xanthine dehydrogenase a/b hammerhead" evidence="1">
    <location>
        <begin position="216"/>
        <end position="307"/>
    </location>
</feature>
<dbReference type="Gene3D" id="3.90.1170.50">
    <property type="entry name" value="Aldehyde oxidase/xanthine dehydrogenase, a/b hammerhead"/>
    <property type="match status" value="1"/>
</dbReference>
<dbReference type="InterPro" id="IPR000674">
    <property type="entry name" value="Ald_Oxase/Xan_DH_a/b"/>
</dbReference>
<dbReference type="Gene3D" id="3.30.365.10">
    <property type="entry name" value="Aldehyde oxidase/xanthine dehydrogenase, molybdopterin binding domain"/>
    <property type="match status" value="4"/>
</dbReference>
<dbReference type="Proteomes" id="UP000229730">
    <property type="component" value="Unassembled WGS sequence"/>
</dbReference>
<dbReference type="PIRSF" id="PIRSF036389">
    <property type="entry name" value="IOR_B"/>
    <property type="match status" value="1"/>
</dbReference>
<dbReference type="InterPro" id="IPR006311">
    <property type="entry name" value="TAT_signal"/>
</dbReference>
<dbReference type="PANTHER" id="PTHR47495">
    <property type="entry name" value="ALDEHYDE DEHYDROGENASE"/>
    <property type="match status" value="1"/>
</dbReference>
<keyword evidence="3" id="KW-1185">Reference proteome</keyword>
<dbReference type="GO" id="GO:0016491">
    <property type="term" value="F:oxidoreductase activity"/>
    <property type="evidence" value="ECO:0007669"/>
    <property type="project" value="InterPro"/>
</dbReference>
<dbReference type="Pfam" id="PF20256">
    <property type="entry name" value="MoCoBD_2"/>
    <property type="match status" value="2"/>
</dbReference>
<dbReference type="PROSITE" id="PS51257">
    <property type="entry name" value="PROKAR_LIPOPROTEIN"/>
    <property type="match status" value="1"/>
</dbReference>
<dbReference type="EMBL" id="PDEM01000033">
    <property type="protein sequence ID" value="PHZ83428.1"/>
    <property type="molecule type" value="Genomic_DNA"/>
</dbReference>
<accession>A0A2G4YM97</accession>
<dbReference type="PANTHER" id="PTHR47495:SF3">
    <property type="entry name" value="BLR6219 PROTEIN"/>
    <property type="match status" value="1"/>
</dbReference>
<evidence type="ECO:0000259" key="1">
    <source>
        <dbReference type="SMART" id="SM01008"/>
    </source>
</evidence>
<reference evidence="2 3" key="1">
    <citation type="submission" date="2017-10" db="EMBL/GenBank/DDBJ databases">
        <title>Frigbacter circumglobatus gen. nov. sp. nov., isolated from sediment cultured in situ.</title>
        <authorList>
            <person name="Zhao Z."/>
        </authorList>
    </citation>
    <scope>NUCLEOTIDE SEQUENCE [LARGE SCALE GENOMIC DNA]</scope>
    <source>
        <strain evidence="2 3">ZYL</strain>
    </source>
</reference>
<comment type="caution">
    <text evidence="2">The sequence shown here is derived from an EMBL/GenBank/DDBJ whole genome shotgun (WGS) entry which is preliminary data.</text>
</comment>
<gene>
    <name evidence="2" type="ORF">CRD36_17885</name>
</gene>
<dbReference type="InterPro" id="IPR008274">
    <property type="entry name" value="AldOxase/xan_DH_MoCoBD1"/>
</dbReference>
<dbReference type="PROSITE" id="PS51318">
    <property type="entry name" value="TAT"/>
    <property type="match status" value="1"/>
</dbReference>